<sequence length="327" mass="38077">MFCSMVKLPTEASNFTTTDKKLYKFGLSSLSESPFTEMSALCEFNETCLPSEHASILEEIRNFEVFQDDIWILAYPKCGTTLIQEAIWQILNEIEIKGDGKKEFGMKFYFLELSSISPPSDQKSQIKSNNEMERPRLIESHLPIAFLPKQLWTVKPKIVFVTREVKDVAISFYHHYVHSLKYEGTKNEFLDLFLDGHVLYGSYWSHFQQFNLIRENYKNMKLIQYEDLKRNLAGTLTELCSFLEKPLPEEKLQVLEENLKFSPNHHDTDEIDSSIASETLTCCDKIGFYKDEMPPEFIEKFNEITLQRLGIDFIEVQVEPKLNNGTN</sequence>
<dbReference type="Pfam" id="PF00685">
    <property type="entry name" value="Sulfotransfer_1"/>
    <property type="match status" value="1"/>
</dbReference>
<reference evidence="5" key="2">
    <citation type="submission" date="2018-07" db="EMBL/GenBank/DDBJ databases">
        <authorList>
            <person name="Quirk P.G."/>
            <person name="Krulwich T.A."/>
        </authorList>
    </citation>
    <scope>NUCLEOTIDE SEQUENCE</scope>
</reference>
<protein>
    <submittedName>
        <fullName evidence="5">CSON007826 protein</fullName>
    </submittedName>
</protein>
<reference evidence="4" key="1">
    <citation type="submission" date="2018-04" db="EMBL/GenBank/DDBJ databases">
        <authorList>
            <person name="Go L.Y."/>
            <person name="Mitchell J.A."/>
        </authorList>
    </citation>
    <scope>NUCLEOTIDE SEQUENCE</scope>
    <source>
        <tissue evidence="4">Whole organism</tissue>
    </source>
</reference>
<dbReference type="PANTHER" id="PTHR11783">
    <property type="entry name" value="SULFOTRANSFERASE SULT"/>
    <property type="match status" value="1"/>
</dbReference>
<evidence type="ECO:0000256" key="1">
    <source>
        <dbReference type="ARBA" id="ARBA00005771"/>
    </source>
</evidence>
<comment type="similarity">
    <text evidence="1">Belongs to the sulfotransferase 1 family.</text>
</comment>
<feature type="domain" description="Sulfotransferase" evidence="3">
    <location>
        <begin position="67"/>
        <end position="309"/>
    </location>
</feature>
<dbReference type="EMBL" id="UFQS01000294">
    <property type="protein sequence ID" value="SSX02555.1"/>
    <property type="molecule type" value="Genomic_DNA"/>
</dbReference>
<dbReference type="SUPFAM" id="SSF52540">
    <property type="entry name" value="P-loop containing nucleoside triphosphate hydrolases"/>
    <property type="match status" value="1"/>
</dbReference>
<dbReference type="VEuPathDB" id="VectorBase:CSON007826"/>
<evidence type="ECO:0000259" key="3">
    <source>
        <dbReference type="Pfam" id="PF00685"/>
    </source>
</evidence>
<evidence type="ECO:0000256" key="2">
    <source>
        <dbReference type="ARBA" id="ARBA00022679"/>
    </source>
</evidence>
<name>A0A336M1Q5_CULSO</name>
<dbReference type="OMA" id="IWILAYP"/>
<evidence type="ECO:0000313" key="4">
    <source>
        <dbReference type="EMBL" id="SSX02555.1"/>
    </source>
</evidence>
<organism evidence="5">
    <name type="scientific">Culicoides sonorensis</name>
    <name type="common">Biting midge</name>
    <dbReference type="NCBI Taxonomy" id="179676"/>
    <lineage>
        <taxon>Eukaryota</taxon>
        <taxon>Metazoa</taxon>
        <taxon>Ecdysozoa</taxon>
        <taxon>Arthropoda</taxon>
        <taxon>Hexapoda</taxon>
        <taxon>Insecta</taxon>
        <taxon>Pterygota</taxon>
        <taxon>Neoptera</taxon>
        <taxon>Endopterygota</taxon>
        <taxon>Diptera</taxon>
        <taxon>Nematocera</taxon>
        <taxon>Chironomoidea</taxon>
        <taxon>Ceratopogonidae</taxon>
        <taxon>Ceratopogoninae</taxon>
        <taxon>Culicoides</taxon>
        <taxon>Monoculicoides</taxon>
    </lineage>
</organism>
<dbReference type="EMBL" id="UFQT01000294">
    <property type="protein sequence ID" value="SSX22929.1"/>
    <property type="molecule type" value="Genomic_DNA"/>
</dbReference>
<proteinExistence type="inferred from homology"/>
<accession>A0A336M1Q5</accession>
<dbReference type="InterPro" id="IPR027417">
    <property type="entry name" value="P-loop_NTPase"/>
</dbReference>
<evidence type="ECO:0000313" key="5">
    <source>
        <dbReference type="EMBL" id="SSX22929.1"/>
    </source>
</evidence>
<gene>
    <name evidence="5" type="primary">CSON007826</name>
</gene>
<keyword evidence="2" id="KW-0808">Transferase</keyword>
<dbReference type="InterPro" id="IPR000863">
    <property type="entry name" value="Sulfotransferase_dom"/>
</dbReference>
<dbReference type="Gene3D" id="3.40.50.300">
    <property type="entry name" value="P-loop containing nucleotide triphosphate hydrolases"/>
    <property type="match status" value="1"/>
</dbReference>
<dbReference type="AlphaFoldDB" id="A0A336M1Q5"/>
<dbReference type="GO" id="GO:0008146">
    <property type="term" value="F:sulfotransferase activity"/>
    <property type="evidence" value="ECO:0007669"/>
    <property type="project" value="InterPro"/>
</dbReference>